<reference evidence="1" key="1">
    <citation type="journal article" date="2019" name="bioRxiv">
        <title>The Genome of the Zebra Mussel, Dreissena polymorpha: A Resource for Invasive Species Research.</title>
        <authorList>
            <person name="McCartney M.A."/>
            <person name="Auch B."/>
            <person name="Kono T."/>
            <person name="Mallez S."/>
            <person name="Zhang Y."/>
            <person name="Obille A."/>
            <person name="Becker A."/>
            <person name="Abrahante J.E."/>
            <person name="Garbe J."/>
            <person name="Badalamenti J.P."/>
            <person name="Herman A."/>
            <person name="Mangelson H."/>
            <person name="Liachko I."/>
            <person name="Sullivan S."/>
            <person name="Sone E.D."/>
            <person name="Koren S."/>
            <person name="Silverstein K.A.T."/>
            <person name="Beckman K.B."/>
            <person name="Gohl D.M."/>
        </authorList>
    </citation>
    <scope>NUCLEOTIDE SEQUENCE</scope>
    <source>
        <strain evidence="1">Duluth1</strain>
        <tissue evidence="1">Whole animal</tissue>
    </source>
</reference>
<proteinExistence type="predicted"/>
<keyword evidence="2" id="KW-1185">Reference proteome</keyword>
<protein>
    <submittedName>
        <fullName evidence="1">Uncharacterized protein</fullName>
    </submittedName>
</protein>
<dbReference type="Proteomes" id="UP000828390">
    <property type="component" value="Unassembled WGS sequence"/>
</dbReference>
<dbReference type="EMBL" id="JAIWYP010000015">
    <property type="protein sequence ID" value="KAH3704434.1"/>
    <property type="molecule type" value="Genomic_DNA"/>
</dbReference>
<dbReference type="AlphaFoldDB" id="A0A9D4BQ41"/>
<organism evidence="1 2">
    <name type="scientific">Dreissena polymorpha</name>
    <name type="common">Zebra mussel</name>
    <name type="synonym">Mytilus polymorpha</name>
    <dbReference type="NCBI Taxonomy" id="45954"/>
    <lineage>
        <taxon>Eukaryota</taxon>
        <taxon>Metazoa</taxon>
        <taxon>Spiralia</taxon>
        <taxon>Lophotrochozoa</taxon>
        <taxon>Mollusca</taxon>
        <taxon>Bivalvia</taxon>
        <taxon>Autobranchia</taxon>
        <taxon>Heteroconchia</taxon>
        <taxon>Euheterodonta</taxon>
        <taxon>Imparidentia</taxon>
        <taxon>Neoheterodontei</taxon>
        <taxon>Myida</taxon>
        <taxon>Dreissenoidea</taxon>
        <taxon>Dreissenidae</taxon>
        <taxon>Dreissena</taxon>
    </lineage>
</organism>
<accession>A0A9D4BQ41</accession>
<gene>
    <name evidence="1" type="ORF">DPMN_079490</name>
</gene>
<name>A0A9D4BQ41_DREPO</name>
<comment type="caution">
    <text evidence="1">The sequence shown here is derived from an EMBL/GenBank/DDBJ whole genome shotgun (WGS) entry which is preliminary data.</text>
</comment>
<sequence>MKVLARWVRRDNATRSLFQSENLSKRYVPSSVGLETAVFSVCSTCLTSQSSFGLINGNVWLCPSSNISFTVPPVKTLLVDQPMQLRGLLDLLGFCRSKQRTNIQDL</sequence>
<evidence type="ECO:0000313" key="1">
    <source>
        <dbReference type="EMBL" id="KAH3704434.1"/>
    </source>
</evidence>
<evidence type="ECO:0000313" key="2">
    <source>
        <dbReference type="Proteomes" id="UP000828390"/>
    </source>
</evidence>
<reference evidence="1" key="2">
    <citation type="submission" date="2020-11" db="EMBL/GenBank/DDBJ databases">
        <authorList>
            <person name="McCartney M.A."/>
            <person name="Auch B."/>
            <person name="Kono T."/>
            <person name="Mallez S."/>
            <person name="Becker A."/>
            <person name="Gohl D.M."/>
            <person name="Silverstein K.A.T."/>
            <person name="Koren S."/>
            <person name="Bechman K.B."/>
            <person name="Herman A."/>
            <person name="Abrahante J.E."/>
            <person name="Garbe J."/>
        </authorList>
    </citation>
    <scope>NUCLEOTIDE SEQUENCE</scope>
    <source>
        <strain evidence="1">Duluth1</strain>
        <tissue evidence="1">Whole animal</tissue>
    </source>
</reference>